<dbReference type="FunFam" id="3.20.20.80:FF:000060">
    <property type="entry name" value="Lysozyme M1"/>
    <property type="match status" value="1"/>
</dbReference>
<dbReference type="InterPro" id="IPR017853">
    <property type="entry name" value="GH"/>
</dbReference>
<keyword evidence="6" id="KW-0929">Antimicrobial</keyword>
<evidence type="ECO:0000256" key="8">
    <source>
        <dbReference type="ARBA" id="ARBA00022801"/>
    </source>
</evidence>
<evidence type="ECO:0000256" key="3">
    <source>
        <dbReference type="ARBA" id="ARBA00010646"/>
    </source>
</evidence>
<dbReference type="GO" id="GO:0042742">
    <property type="term" value="P:defense response to bacterium"/>
    <property type="evidence" value="ECO:0007669"/>
    <property type="project" value="UniProtKB-KW"/>
</dbReference>
<keyword evidence="9" id="KW-1015">Disulfide bond</keyword>
<evidence type="ECO:0000256" key="6">
    <source>
        <dbReference type="ARBA" id="ARBA00022529"/>
    </source>
</evidence>
<dbReference type="Pfam" id="PF01183">
    <property type="entry name" value="Glyco_hydro_25"/>
    <property type="match status" value="1"/>
</dbReference>
<dbReference type="EC" id="3.2.1.17" evidence="4 12"/>
<gene>
    <name evidence="14" type="ORF">GIY23_10620</name>
</gene>
<evidence type="ECO:0000256" key="10">
    <source>
        <dbReference type="ARBA" id="ARBA00023295"/>
    </source>
</evidence>
<evidence type="ECO:0000256" key="11">
    <source>
        <dbReference type="ARBA" id="ARBA00055588"/>
    </source>
</evidence>
<feature type="region of interest" description="Disordered" evidence="13">
    <location>
        <begin position="1"/>
        <end position="33"/>
    </location>
</feature>
<dbReference type="GO" id="GO:0016052">
    <property type="term" value="P:carbohydrate catabolic process"/>
    <property type="evidence" value="ECO:0007669"/>
    <property type="project" value="TreeGrafter"/>
</dbReference>
<comment type="similarity">
    <text evidence="3 12">Belongs to the glycosyl hydrolase 25 family.</text>
</comment>
<keyword evidence="5" id="KW-0964">Secreted</keyword>
<evidence type="ECO:0000256" key="1">
    <source>
        <dbReference type="ARBA" id="ARBA00000632"/>
    </source>
</evidence>
<dbReference type="InterPro" id="IPR002053">
    <property type="entry name" value="Glyco_hydro_25"/>
</dbReference>
<dbReference type="Gene3D" id="3.20.20.80">
    <property type="entry name" value="Glycosidases"/>
    <property type="match status" value="1"/>
</dbReference>
<evidence type="ECO:0000256" key="13">
    <source>
        <dbReference type="SAM" id="MobiDB-lite"/>
    </source>
</evidence>
<dbReference type="PROSITE" id="PS51904">
    <property type="entry name" value="GLYCOSYL_HYDROL_F25_2"/>
    <property type="match status" value="1"/>
</dbReference>
<evidence type="ECO:0000256" key="2">
    <source>
        <dbReference type="ARBA" id="ARBA00004613"/>
    </source>
</evidence>
<dbReference type="PANTHER" id="PTHR34135:SF2">
    <property type="entry name" value="LYSOZYME"/>
    <property type="match status" value="1"/>
</dbReference>
<dbReference type="GO" id="GO:0031640">
    <property type="term" value="P:killing of cells of another organism"/>
    <property type="evidence" value="ECO:0007669"/>
    <property type="project" value="UniProtKB-KW"/>
</dbReference>
<sequence length="304" mass="33091">MNDPSRPATRTPTAPAPRRRLDVTPPRSRQIPNRIRHGAAALLLAVTAALLAPGVATADEPNPPSPEPGSEHGAWAGHSLEDDQAPRITTSVPDVAGGSVAGMDVSGWQGDVDWQRAWADGARFTYVKATEGTGYVNPHFAQQYNGSYDVGMTRGAYHYALPDRSSGAEQAHYFVDHGGGWTPDGRTLPGALDIEYNPYGETCYGLGPAEMSDWLAEFSNTYRDRTGRFPAIYTTTDWWNQCTGGNPDFAPNNPLWIARYSEQVDPLPAGWTYETIWQFDDEGVFPGDQNVFNGDVAQLGRFAG</sequence>
<dbReference type="CDD" id="cd06412">
    <property type="entry name" value="GH25_CH-type"/>
    <property type="match status" value="1"/>
</dbReference>
<dbReference type="GO" id="GO:0009253">
    <property type="term" value="P:peptidoglycan catabolic process"/>
    <property type="evidence" value="ECO:0007669"/>
    <property type="project" value="InterPro"/>
</dbReference>
<protein>
    <recommendedName>
        <fullName evidence="4 12">Lysozyme</fullName>
        <ecNumber evidence="4 12">3.2.1.17</ecNumber>
    </recommendedName>
</protein>
<dbReference type="GO" id="GO:0005576">
    <property type="term" value="C:extracellular region"/>
    <property type="evidence" value="ECO:0007669"/>
    <property type="project" value="UniProtKB-SubCell"/>
</dbReference>
<evidence type="ECO:0000256" key="9">
    <source>
        <dbReference type="ARBA" id="ARBA00023157"/>
    </source>
</evidence>
<proteinExistence type="inferred from homology"/>
<dbReference type="GO" id="GO:0016998">
    <property type="term" value="P:cell wall macromolecule catabolic process"/>
    <property type="evidence" value="ECO:0007669"/>
    <property type="project" value="InterPro"/>
</dbReference>
<evidence type="ECO:0000313" key="15">
    <source>
        <dbReference type="Proteomes" id="UP000371041"/>
    </source>
</evidence>
<dbReference type="InterPro" id="IPR008270">
    <property type="entry name" value="Glyco_hydro_25_AS"/>
</dbReference>
<evidence type="ECO:0000256" key="12">
    <source>
        <dbReference type="RuleBase" id="RU361176"/>
    </source>
</evidence>
<evidence type="ECO:0000256" key="7">
    <source>
        <dbReference type="ARBA" id="ARBA00022638"/>
    </source>
</evidence>
<evidence type="ECO:0000313" key="14">
    <source>
        <dbReference type="EMBL" id="QGK69912.1"/>
    </source>
</evidence>
<organism evidence="14 15">
    <name type="scientific">Allosaccharopolyspora coralli</name>
    <dbReference type="NCBI Taxonomy" id="2665642"/>
    <lineage>
        <taxon>Bacteria</taxon>
        <taxon>Bacillati</taxon>
        <taxon>Actinomycetota</taxon>
        <taxon>Actinomycetes</taxon>
        <taxon>Pseudonocardiales</taxon>
        <taxon>Pseudonocardiaceae</taxon>
        <taxon>Allosaccharopolyspora</taxon>
    </lineage>
</organism>
<dbReference type="KEGG" id="sace:GIY23_10620"/>
<evidence type="ECO:0000256" key="5">
    <source>
        <dbReference type="ARBA" id="ARBA00022525"/>
    </source>
</evidence>
<keyword evidence="15" id="KW-1185">Reference proteome</keyword>
<name>A0A5Q3Q612_9PSEU</name>
<keyword evidence="8 12" id="KW-0378">Hydrolase</keyword>
<dbReference type="GO" id="GO:0003796">
    <property type="term" value="F:lysozyme activity"/>
    <property type="evidence" value="ECO:0007669"/>
    <property type="project" value="UniProtKB-EC"/>
</dbReference>
<feature type="region of interest" description="Disordered" evidence="13">
    <location>
        <begin position="55"/>
        <end position="77"/>
    </location>
</feature>
<dbReference type="AlphaFoldDB" id="A0A5Q3Q612"/>
<feature type="compositionally biased region" description="Low complexity" evidence="13">
    <location>
        <begin position="1"/>
        <end position="13"/>
    </location>
</feature>
<comment type="function">
    <text evidence="11">This enzyme has both lysozyme (acetylmuramidase) and diacetylmuramidase activities.</text>
</comment>
<comment type="subcellular location">
    <subcellularLocation>
        <location evidence="2">Secreted</location>
    </subcellularLocation>
</comment>
<dbReference type="PANTHER" id="PTHR34135">
    <property type="entry name" value="LYSOZYME"/>
    <property type="match status" value="1"/>
</dbReference>
<keyword evidence="7" id="KW-0081">Bacteriolytic enzyme</keyword>
<comment type="catalytic activity">
    <reaction evidence="1 12">
        <text>Hydrolysis of (1-&gt;4)-beta-linkages between N-acetylmuramic acid and N-acetyl-D-glucosamine residues in a peptidoglycan and between N-acetyl-D-glucosamine residues in chitodextrins.</text>
        <dbReference type="EC" id="3.2.1.17"/>
    </reaction>
</comment>
<reference evidence="15" key="1">
    <citation type="submission" date="2019-11" db="EMBL/GenBank/DDBJ databases">
        <title>The complete genome sequence of Saccharopolyspora sp. E2A.</title>
        <authorList>
            <person name="Zhang G."/>
        </authorList>
    </citation>
    <scope>NUCLEOTIDE SEQUENCE [LARGE SCALE GENOMIC DNA]</scope>
    <source>
        <strain evidence="15">E2A</strain>
    </source>
</reference>
<dbReference type="InterPro" id="IPR018077">
    <property type="entry name" value="Glyco_hydro_fam25_subgr"/>
</dbReference>
<accession>A0A5Q3Q612</accession>
<keyword evidence="10 12" id="KW-0326">Glycosidase</keyword>
<evidence type="ECO:0000256" key="4">
    <source>
        <dbReference type="ARBA" id="ARBA00012732"/>
    </source>
</evidence>
<dbReference type="Proteomes" id="UP000371041">
    <property type="component" value="Chromosome"/>
</dbReference>
<dbReference type="PROSITE" id="PS00953">
    <property type="entry name" value="GLYCOSYL_HYDROL_F25_1"/>
    <property type="match status" value="1"/>
</dbReference>
<dbReference type="SUPFAM" id="SSF51445">
    <property type="entry name" value="(Trans)glycosidases"/>
    <property type="match status" value="1"/>
</dbReference>
<dbReference type="SMART" id="SM00641">
    <property type="entry name" value="Glyco_25"/>
    <property type="match status" value="1"/>
</dbReference>
<dbReference type="EMBL" id="CP045929">
    <property type="protein sequence ID" value="QGK69912.1"/>
    <property type="molecule type" value="Genomic_DNA"/>
</dbReference>